<dbReference type="InterPro" id="IPR051159">
    <property type="entry name" value="Hexapeptide_acetyltransf"/>
</dbReference>
<keyword evidence="2" id="KW-1185">Reference proteome</keyword>
<dbReference type="PANTHER" id="PTHR23416:SF78">
    <property type="entry name" value="LIPOPOLYSACCHARIDE BIOSYNTHESIS O-ACETYL TRANSFERASE WBBJ-RELATED"/>
    <property type="match status" value="1"/>
</dbReference>
<name>A0A495S9H0_9FLAO</name>
<dbReference type="GO" id="GO:0016740">
    <property type="term" value="F:transferase activity"/>
    <property type="evidence" value="ECO:0007669"/>
    <property type="project" value="UniProtKB-KW"/>
</dbReference>
<reference evidence="1 2" key="1">
    <citation type="submission" date="2018-10" db="EMBL/GenBank/DDBJ databases">
        <title>Genomic Encyclopedia of Archaeal and Bacterial Type Strains, Phase II (KMG-II): from individual species to whole genera.</title>
        <authorList>
            <person name="Goeker M."/>
        </authorList>
    </citation>
    <scope>NUCLEOTIDE SEQUENCE [LARGE SCALE GENOMIC DNA]</scope>
    <source>
        <strain evidence="1 2">DSM 14219</strain>
    </source>
</reference>
<protein>
    <submittedName>
        <fullName evidence="1">Acetyltransferase-like isoleucine patch superfamily enzyme</fullName>
    </submittedName>
</protein>
<dbReference type="Pfam" id="PF00132">
    <property type="entry name" value="Hexapep"/>
    <property type="match status" value="1"/>
</dbReference>
<keyword evidence="1" id="KW-0808">Transferase</keyword>
<dbReference type="OrthoDB" id="9812571at2"/>
<organism evidence="1 2">
    <name type="scientific">Chryseobacterium defluvii</name>
    <dbReference type="NCBI Taxonomy" id="160396"/>
    <lineage>
        <taxon>Bacteria</taxon>
        <taxon>Pseudomonadati</taxon>
        <taxon>Bacteroidota</taxon>
        <taxon>Flavobacteriia</taxon>
        <taxon>Flavobacteriales</taxon>
        <taxon>Weeksellaceae</taxon>
        <taxon>Chryseobacterium group</taxon>
        <taxon>Chryseobacterium</taxon>
    </lineage>
</organism>
<dbReference type="SUPFAM" id="SSF51161">
    <property type="entry name" value="Trimeric LpxA-like enzymes"/>
    <property type="match status" value="1"/>
</dbReference>
<dbReference type="RefSeq" id="WP_121462276.1">
    <property type="nucleotide sequence ID" value="NZ_RBXB01000003.1"/>
</dbReference>
<dbReference type="EMBL" id="RBXB01000003">
    <property type="protein sequence ID" value="RKS96260.1"/>
    <property type="molecule type" value="Genomic_DNA"/>
</dbReference>
<dbReference type="InterPro" id="IPR011004">
    <property type="entry name" value="Trimer_LpxA-like_sf"/>
</dbReference>
<gene>
    <name evidence="1" type="ORF">BCF58_2683</name>
</gene>
<dbReference type="Proteomes" id="UP000272428">
    <property type="component" value="Unassembled WGS sequence"/>
</dbReference>
<evidence type="ECO:0000313" key="2">
    <source>
        <dbReference type="Proteomes" id="UP000272428"/>
    </source>
</evidence>
<dbReference type="CDD" id="cd04647">
    <property type="entry name" value="LbH_MAT_like"/>
    <property type="match status" value="1"/>
</dbReference>
<dbReference type="InterPro" id="IPR001451">
    <property type="entry name" value="Hexapep"/>
</dbReference>
<dbReference type="PANTHER" id="PTHR23416">
    <property type="entry name" value="SIALIC ACID SYNTHASE-RELATED"/>
    <property type="match status" value="1"/>
</dbReference>
<evidence type="ECO:0000313" key="1">
    <source>
        <dbReference type="EMBL" id="RKS96260.1"/>
    </source>
</evidence>
<dbReference type="AlphaFoldDB" id="A0A495S9H0"/>
<dbReference type="Gene3D" id="2.160.10.10">
    <property type="entry name" value="Hexapeptide repeat proteins"/>
    <property type="match status" value="1"/>
</dbReference>
<sequence>MFKKIQNYINRKITSFIADLELQEKKKKWWHFTSKPNIHIHHTFAPKDINIFKGNEGEFGDITIGEYFFVRSYCNISVLPGATLQIGNGVFFNNYSSVNCVDKIMIGDNTIFGEGVKLYDHNHKYGFDPDFFVDKTQFKTAPITIGKNCWIGSNTVILKGVEIGDNCIIGAGCVIHKSIPSNTIIKNSQNLIFESLPNE</sequence>
<accession>A0A495S9H0</accession>
<proteinExistence type="predicted"/>
<comment type="caution">
    <text evidence="1">The sequence shown here is derived from an EMBL/GenBank/DDBJ whole genome shotgun (WGS) entry which is preliminary data.</text>
</comment>